<dbReference type="InterPro" id="IPR007867">
    <property type="entry name" value="GMC_OxRtase_C"/>
</dbReference>
<protein>
    <recommendedName>
        <fullName evidence="7 8">Glucose-methanol-choline oxidoreductase N-terminal domain-containing protein</fullName>
    </recommendedName>
</protein>
<accession>A0ABP1Q5F0</accession>
<feature type="domain" description="Glucose-methanol-choline oxidoreductase N-terminal" evidence="8">
    <location>
        <begin position="302"/>
        <end position="316"/>
    </location>
</feature>
<evidence type="ECO:0000259" key="8">
    <source>
        <dbReference type="PROSITE" id="PS00624"/>
    </source>
</evidence>
<keyword evidence="6" id="KW-0472">Membrane</keyword>
<dbReference type="PIRSF" id="PIRSF000137">
    <property type="entry name" value="Alcohol_oxidase"/>
    <property type="match status" value="1"/>
</dbReference>
<proteinExistence type="inferred from homology"/>
<dbReference type="Gene3D" id="3.50.50.60">
    <property type="entry name" value="FAD/NAD(P)-binding domain"/>
    <property type="match status" value="1"/>
</dbReference>
<evidence type="ECO:0000256" key="4">
    <source>
        <dbReference type="ARBA" id="ARBA00022827"/>
    </source>
</evidence>
<dbReference type="SUPFAM" id="SSF51905">
    <property type="entry name" value="FAD/NAD(P)-binding domain"/>
    <property type="match status" value="1"/>
</dbReference>
<comment type="caution">
    <text evidence="9">The sequence shown here is derived from an EMBL/GenBank/DDBJ whole genome shotgun (WGS) entry which is preliminary data.</text>
</comment>
<keyword evidence="4 5" id="KW-0274">FAD</keyword>
<evidence type="ECO:0000313" key="9">
    <source>
        <dbReference type="EMBL" id="CAL8089872.1"/>
    </source>
</evidence>
<evidence type="ECO:0000256" key="5">
    <source>
        <dbReference type="RuleBase" id="RU003968"/>
    </source>
</evidence>
<reference evidence="9 10" key="1">
    <citation type="submission" date="2024-08" db="EMBL/GenBank/DDBJ databases">
        <authorList>
            <person name="Cucini C."/>
            <person name="Frati F."/>
        </authorList>
    </citation>
    <scope>NUCLEOTIDE SEQUENCE [LARGE SCALE GENOMIC DNA]</scope>
</reference>
<dbReference type="PANTHER" id="PTHR11552:SF147">
    <property type="entry name" value="CHOLINE DEHYDROGENASE, MITOCHONDRIAL"/>
    <property type="match status" value="1"/>
</dbReference>
<evidence type="ECO:0000256" key="1">
    <source>
        <dbReference type="ARBA" id="ARBA00001974"/>
    </source>
</evidence>
<comment type="similarity">
    <text evidence="2 5">Belongs to the GMC oxidoreductase family.</text>
</comment>
<evidence type="ECO:0000259" key="7">
    <source>
        <dbReference type="PROSITE" id="PS00623"/>
    </source>
</evidence>
<comment type="cofactor">
    <cofactor evidence="1">
        <name>FAD</name>
        <dbReference type="ChEBI" id="CHEBI:57692"/>
    </cofactor>
</comment>
<keyword evidence="6" id="KW-0812">Transmembrane</keyword>
<organism evidence="9 10">
    <name type="scientific">Orchesella dallaii</name>
    <dbReference type="NCBI Taxonomy" id="48710"/>
    <lineage>
        <taxon>Eukaryota</taxon>
        <taxon>Metazoa</taxon>
        <taxon>Ecdysozoa</taxon>
        <taxon>Arthropoda</taxon>
        <taxon>Hexapoda</taxon>
        <taxon>Collembola</taxon>
        <taxon>Entomobryomorpha</taxon>
        <taxon>Entomobryoidea</taxon>
        <taxon>Orchesellidae</taxon>
        <taxon>Orchesellinae</taxon>
        <taxon>Orchesella</taxon>
    </lineage>
</organism>
<dbReference type="PROSITE" id="PS00624">
    <property type="entry name" value="GMC_OXRED_2"/>
    <property type="match status" value="1"/>
</dbReference>
<evidence type="ECO:0000313" key="10">
    <source>
        <dbReference type="Proteomes" id="UP001642540"/>
    </source>
</evidence>
<dbReference type="PANTHER" id="PTHR11552">
    <property type="entry name" value="GLUCOSE-METHANOL-CHOLINE GMC OXIDOREDUCTASE"/>
    <property type="match status" value="1"/>
</dbReference>
<dbReference type="Pfam" id="PF05199">
    <property type="entry name" value="GMC_oxred_C"/>
    <property type="match status" value="1"/>
</dbReference>
<dbReference type="InterPro" id="IPR000172">
    <property type="entry name" value="GMC_OxRdtase_N"/>
</dbReference>
<dbReference type="PROSITE" id="PS00623">
    <property type="entry name" value="GMC_OXRED_1"/>
    <property type="match status" value="1"/>
</dbReference>
<gene>
    <name evidence="9" type="ORF">ODALV1_LOCUS7491</name>
</gene>
<dbReference type="Gene3D" id="3.30.560.10">
    <property type="entry name" value="Glucose Oxidase, domain 3"/>
    <property type="match status" value="1"/>
</dbReference>
<evidence type="ECO:0000256" key="3">
    <source>
        <dbReference type="ARBA" id="ARBA00022630"/>
    </source>
</evidence>
<name>A0ABP1Q5F0_9HEXA</name>
<dbReference type="Pfam" id="PF00732">
    <property type="entry name" value="GMC_oxred_N"/>
    <property type="match status" value="1"/>
</dbReference>
<dbReference type="InterPro" id="IPR036188">
    <property type="entry name" value="FAD/NAD-bd_sf"/>
</dbReference>
<evidence type="ECO:0000256" key="2">
    <source>
        <dbReference type="ARBA" id="ARBA00010790"/>
    </source>
</evidence>
<dbReference type="SUPFAM" id="SSF54373">
    <property type="entry name" value="FAD-linked reductases, C-terminal domain"/>
    <property type="match status" value="1"/>
</dbReference>
<keyword evidence="10" id="KW-1185">Reference proteome</keyword>
<dbReference type="Proteomes" id="UP001642540">
    <property type="component" value="Unassembled WGS sequence"/>
</dbReference>
<keyword evidence="3 5" id="KW-0285">Flavoprotein</keyword>
<feature type="transmembrane region" description="Helical" evidence="6">
    <location>
        <begin position="9"/>
        <end position="30"/>
    </location>
</feature>
<evidence type="ECO:0000256" key="6">
    <source>
        <dbReference type="SAM" id="Phobius"/>
    </source>
</evidence>
<dbReference type="InterPro" id="IPR012132">
    <property type="entry name" value="GMC_OxRdtase"/>
</dbReference>
<dbReference type="EMBL" id="CAXLJM020000024">
    <property type="protein sequence ID" value="CAL8089872.1"/>
    <property type="molecule type" value="Genomic_DNA"/>
</dbReference>
<feature type="domain" description="Glucose-methanol-choline oxidoreductase N-terminal" evidence="7">
    <location>
        <begin position="125"/>
        <end position="148"/>
    </location>
</feature>
<keyword evidence="6" id="KW-1133">Transmembrane helix</keyword>
<sequence length="641" mass="72291">MLMKIIDSFFVILFFGTFPLIIVILGKYNYIYDYVACQFQSNNNEVFDFIVVGSGSAGAVVANRLSKNNKVLLIEAGGDPVFYNYIPLLAPNILGRPEVDWMYKTEVQKDTQWAMENQRSTWPRGKLLGGSSNLNYMLYVRGHPLDYDLWANITGDPGWKYENVLPYFKKSLDYHGAYADNEKHYGQAGYGYLNVEKRTYKPLHKYFVNGGKELGYSEIDLNGPQKSGFGPLEVTQRRGERHGTFAAFLKNFMGRENLRVIKYAQAVKIKLDKNQRAVGVWYIQHGKKLLAKVSKEVILSSGSVGSPQLLLLSGIGPKEHLKSVGIKPRVDLPVGKNMKDHLATMIFPFIINVTQSMIPERDFGLKTFTDYFFQGHGPLTLPTGTSSHAFFSSSFVKKTGIDWPDLQLYLMAVGMYGSFSEDISSLTKVRKELLDKYLESASAIGKDAFVLMINLARVKSFGELKLASKDPLKHPIIDPRYLSDPHDLKVILEGFKFAIKLAEETKSFQSINAHLADVPFPGCEKHKLRTDAYYECYIRSIAMTLYHPVGTCTMGKGPKDPKAVLDSKLRVLNTIGLRVADASIMPEIVNGNTNAPSIMIGEKAADMVREYWAQQYAVCDRWQRICKCKQSQQKCFYSKLP</sequence>